<feature type="region of interest" description="Disordered" evidence="4">
    <location>
        <begin position="2159"/>
        <end position="2251"/>
    </location>
</feature>
<dbReference type="EMBL" id="CP001576">
    <property type="protein sequence ID" value="ACO69941.1"/>
    <property type="molecule type" value="Genomic_DNA"/>
</dbReference>
<dbReference type="STRING" id="296587.C1FI67"/>
<feature type="region of interest" description="Disordered" evidence="4">
    <location>
        <begin position="910"/>
        <end position="996"/>
    </location>
</feature>
<keyword evidence="1 3" id="KW-0479">Metal-binding</keyword>
<evidence type="ECO:0000313" key="7">
    <source>
        <dbReference type="Proteomes" id="UP000002009"/>
    </source>
</evidence>
<feature type="region of interest" description="Disordered" evidence="4">
    <location>
        <begin position="2085"/>
        <end position="2144"/>
    </location>
</feature>
<comment type="similarity">
    <text evidence="3">Belongs to the cyclic nucleotide phosphodiesterase family.</text>
</comment>
<evidence type="ECO:0000256" key="1">
    <source>
        <dbReference type="ARBA" id="ARBA00022723"/>
    </source>
</evidence>
<sequence>MSAAIIGVDAGVTAPALVTNTNTFDFTITPDWTDGNVVTAMRWGLGTSAGAVDAQGLREIADLDAAKTGRTVNGTVEYKATFNSSVTRLALVPGTGYYVVVEADYTPAGGAATRKNASSVKIIADDTPPALVTLIPNFACDVNGVMTVDEATPKPEQVSLLHARLPNSQASRTNNAEAAALINNAIANGEDLSAKWGLELCWKFDEGESWVTDYSFAIFTSPLSYYDPSVAVSNATGGVSRGRRLLAATTANVYRTFGQTASTQASVRTTSQLSPWKSLGSNATRLKTSQRDMIDAMRTNPVDADAGVEINGYVALHIRATNAAGLITEVSGPEILVPPEPPSGTAEGDSLIYGIIAGVVVVFAGVLFAFYREMRRQDKTAKEKERQQLLEDGSRQMNLVLRALASDRDDDSLLKRLDSSSGGDSGVASGRRSRRGSVGSEDLDLGSVEEHRSGAEDWRGRDGGGIHRRRNVVFVCTDMEGSTAMAAENAELYQEVQDKHDEVLSSAALAHNGYIFATQGDAFELVFPTIGDAVRFCLEGQEALLRTQWSSVALDLPKCGAHESKPGERAPFEFAGPRVRMGIHAASLASRGDGVDEEDPHDLGAWDLQEFTRTFDKDHGRVKYDGPAVVMTRVIGDSAAGGQIVLSETAVAEFERQRASCDFAVLSDLGKFQFTELTAGTLGSRTGAAGKGRKQQPLDDDDGTAGDARSRHRGRGKDKHVVSRLHELQPPTFSYMPLREFPPMLRGTVKLDVGHGLDFPKKPSIRAASRRGDTVVMARVHGIRPSKWAEIWLTSNFQQVMDRHVCALLQLFGGVPLREDADIPSHTYALCFPAASAAVRFSMALQVSLLYGTWDNDVLENSVRPHYSRSGQLLARGPTVACMVITLDENDGDDIGDMCRQMDYYDERGVPEKGNLGLRMTDPPAPPPFAPPSVPNALRGSLNAKGHHAGDSEANHSGKGFGTGVANESSAASDDSSTIGGGNIDSSAGGVARSGSSVTGGGLGNRFLAALGVSFGTQKSSWSSSSDDQTKTLRHVFAPGDPVRYSNFSDAAKLPRFETLMRTIYPGQVSVTADTWLSVQHALPEGVSPVDLGAHKLRCKTVMVEPCNGVRFDSNNGGGIMDSLGGGSDDEGGTGAARRTASMSLASSHEIRVDFADDLSDGAGDSIRNAEYDVSLYNVSHRILHERAYPPLRSVRCSSPGYYDSPRPADGVAIVFCKPRLPKNLNSGAAEEAKQRWASIARALLPVYSGYECKSPETGQFTLAFSRLENAIGFCTNAQAMMSQFAARDDSGGWPKELLDAEAKEAADAEAAVRKEREEARAQGLKKVNFVTDTAQLAAHRAGQRGLRVAMGIAYGVNCFRKPLLETGRADYFGPLANLAARVMSCAHGGQVLVEGVPLLWKDKERFRGSVHWFPNDPTDADSLKEREQWCERSKTAVNTMMGTFNVPWFLVVNAGKAATQMLLKELDAARRSRDAEEERGGTLAGSPNRPSIERSAGSASAGEPALHLLHNLRATLEQKSERDIGAWIRQGGVGGLDMETGTSESALALCARGFCELRGFPQITPLVEARSPSLKPAKFPAIRTQRDPVSYEKLAGPRPPRAWEATANATSTMDRSSKYYGGGAGSKLASIVLGMTSSGPSRSGRGGRKGGSKWNVVRDAVEGSDKSGRGGSKFTRRLLAGDDKGASGDASIGARDSPMHTSKDSNQSDDDDADSRNDGSATPSGASEEGSFRSGNRFGQRASYYGRGGGRGGAGESGRRDGSGAGERAAGAAGGSREQKLHAPTPLSSAAAAAREMFAAQYDDDDDDGDDDGDGYVRARSPAIRHEPRVDAKPVASALRRVGSKADLATGTNAGGGGGGGGGGDSASEPSTSRGNSVRGATSAADLVQGARQTSFGSLPVYKPGVQVERMPRLDRIDSTASAETTDTSPRSTSEEGSRRASRDGGAVRKRGGRSRSSSSSAMQHSDDVVTEDAYQYKSRRGEVFKRLLDVIGTAQCSPAARSRLWDAVKVLSRIVEDVKTLDADATDDDMRHHLDRLQRAINREYNSGQVPVVFCLVLMCFEHCSAARQVKMHTARAQYLMESMRRKGSTTSQGSSLSSESGRPRSSRHSSGARSGSGRSSNASSERAKSNRTNRGPNEIAVDRAQLSAAELAEEIARERDAARAPSSGAEGAVRDPDADPDSLSAHSGSTLSERPPSATGIVVDDEDGGQPGPFDIEDPSSPAADGSVVVEDESADESGESPDEDELERAAIVAGAPAECDITSVVAIAASVGHQHEPLDYGPKASETLRLRAHTWRDFDLFAFADDIGPERCGERGGGPLMALGVAILDRHGVFERLGVERDSCAAFLAGLHCLYMRRGGIYHGPMHAADVLQAAGVLLDELHPHSLPEGATPETREAEPGAGPAGGDGDGGTGTGAGTGRRRARLDDLQAFALVIGAAIHDVYHPGVTNAFRAAQDDDQARRFGGVSVNENEHLSIALALLANPATDAAAGLGDAQRARLTRMLRHGVLHTDMANHAALMRDFRECAAAAREDPNHPWWSDEDATRAMGADGYPHKTQDSLVSAVLHLADISNTARPAPLFHAWAKMLQHEFQAQGKREELLGMPVTPMCASPPSNLGERAGLLHAAKSLATAQIGFVNMFVVPMVTELVDASVAPDTLREWRCSIARNVAWWEKRKAMKSLPKGEVG</sequence>
<feature type="compositionally biased region" description="Gly residues" evidence="4">
    <location>
        <begin position="1747"/>
        <end position="1757"/>
    </location>
</feature>
<dbReference type="InterPro" id="IPR029787">
    <property type="entry name" value="Nucleotide_cyclase"/>
</dbReference>
<dbReference type="SUPFAM" id="SSF109604">
    <property type="entry name" value="HD-domain/PDEase-like"/>
    <property type="match status" value="1"/>
</dbReference>
<dbReference type="Gene3D" id="3.30.70.1230">
    <property type="entry name" value="Nucleotide cyclase"/>
    <property type="match status" value="2"/>
</dbReference>
<feature type="compositionally biased region" description="Basic and acidic residues" evidence="4">
    <location>
        <begin position="1934"/>
        <end position="1948"/>
    </location>
</feature>
<proteinExistence type="inferred from homology"/>
<feature type="compositionally biased region" description="Low complexity" evidence="4">
    <location>
        <begin position="986"/>
        <end position="996"/>
    </location>
</feature>
<dbReference type="PROSITE" id="PS00126">
    <property type="entry name" value="PDEASE_I_1"/>
    <property type="match status" value="1"/>
</dbReference>
<dbReference type="PROSITE" id="PS51845">
    <property type="entry name" value="PDEASE_I_2"/>
    <property type="match status" value="1"/>
</dbReference>
<feature type="compositionally biased region" description="Low complexity" evidence="4">
    <location>
        <begin position="419"/>
        <end position="440"/>
    </location>
</feature>
<feature type="region of interest" description="Disordered" evidence="4">
    <location>
        <begin position="1636"/>
        <end position="1887"/>
    </location>
</feature>
<dbReference type="InterPro" id="IPR036971">
    <property type="entry name" value="PDEase_catalytic_dom_sf"/>
</dbReference>
<dbReference type="InterPro" id="IPR023174">
    <property type="entry name" value="PDEase_CS"/>
</dbReference>
<feature type="region of interest" description="Disordered" evidence="4">
    <location>
        <begin position="1911"/>
        <end position="1973"/>
    </location>
</feature>
<feature type="region of interest" description="Disordered" evidence="4">
    <location>
        <begin position="413"/>
        <end position="461"/>
    </location>
</feature>
<feature type="compositionally biased region" description="Basic and acidic residues" evidence="4">
    <location>
        <begin position="448"/>
        <end position="461"/>
    </location>
</feature>
<dbReference type="InterPro" id="IPR002073">
    <property type="entry name" value="PDEase_catalytic_dom"/>
</dbReference>
<dbReference type="GO" id="GO:0004114">
    <property type="term" value="F:3',5'-cyclic-nucleotide phosphodiesterase activity"/>
    <property type="evidence" value="ECO:0007669"/>
    <property type="project" value="InterPro"/>
</dbReference>
<keyword evidence="2 3" id="KW-0378">Hydrolase</keyword>
<reference evidence="6 7" key="1">
    <citation type="journal article" date="2009" name="Science">
        <title>Green evolution and dynamic adaptations revealed by genomes of the marine picoeukaryotes Micromonas.</title>
        <authorList>
            <person name="Worden A.Z."/>
            <person name="Lee J.H."/>
            <person name="Mock T."/>
            <person name="Rouze P."/>
            <person name="Simmons M.P."/>
            <person name="Aerts A.L."/>
            <person name="Allen A.E."/>
            <person name="Cuvelier M.L."/>
            <person name="Derelle E."/>
            <person name="Everett M.V."/>
            <person name="Foulon E."/>
            <person name="Grimwood J."/>
            <person name="Gundlach H."/>
            <person name="Henrissat B."/>
            <person name="Napoli C."/>
            <person name="McDonald S.M."/>
            <person name="Parker M.S."/>
            <person name="Rombauts S."/>
            <person name="Salamov A."/>
            <person name="Von Dassow P."/>
            <person name="Badger J.H."/>
            <person name="Coutinho P.M."/>
            <person name="Demir E."/>
            <person name="Dubchak I."/>
            <person name="Gentemann C."/>
            <person name="Eikrem W."/>
            <person name="Gready J.E."/>
            <person name="John U."/>
            <person name="Lanier W."/>
            <person name="Lindquist E.A."/>
            <person name="Lucas S."/>
            <person name="Mayer K.F."/>
            <person name="Moreau H."/>
            <person name="Not F."/>
            <person name="Otillar R."/>
            <person name="Panaud O."/>
            <person name="Pangilinan J."/>
            <person name="Paulsen I."/>
            <person name="Piegu B."/>
            <person name="Poliakov A."/>
            <person name="Robbens S."/>
            <person name="Schmutz J."/>
            <person name="Toulza E."/>
            <person name="Wyss T."/>
            <person name="Zelensky A."/>
            <person name="Zhou K."/>
            <person name="Armbrust E.V."/>
            <person name="Bhattacharya D."/>
            <person name="Goodenough U.W."/>
            <person name="Van de Peer Y."/>
            <person name="Grigoriev I.V."/>
        </authorList>
    </citation>
    <scope>NUCLEOTIDE SEQUENCE [LARGE SCALE GENOMIC DNA]</scope>
    <source>
        <strain evidence="7">RCC299 / NOUM17</strain>
    </source>
</reference>
<name>C1FI67_MICCC</name>
<dbReference type="GeneID" id="8246960"/>
<feature type="compositionally biased region" description="Pro residues" evidence="4">
    <location>
        <begin position="923"/>
        <end position="934"/>
    </location>
</feature>
<feature type="compositionally biased region" description="Low complexity" evidence="4">
    <location>
        <begin position="1920"/>
        <end position="1930"/>
    </location>
</feature>
<feature type="compositionally biased region" description="Low complexity" evidence="4">
    <location>
        <begin position="1791"/>
        <end position="1801"/>
    </location>
</feature>
<dbReference type="RefSeq" id="XP_002508683.1">
    <property type="nucleotide sequence ID" value="XM_002508637.1"/>
</dbReference>
<dbReference type="Gene3D" id="1.10.1300.10">
    <property type="entry name" value="3'5'-cyclic nucleotide phosphodiesterase, catalytic domain"/>
    <property type="match status" value="1"/>
</dbReference>
<keyword evidence="7" id="KW-1185">Reference proteome</keyword>
<accession>C1FI67</accession>
<gene>
    <name evidence="6" type="ORF">MICPUN_61771</name>
</gene>
<dbReference type="Pfam" id="PF00233">
    <property type="entry name" value="PDEase_I"/>
    <property type="match status" value="1"/>
</dbReference>
<feature type="compositionally biased region" description="Basic and acidic residues" evidence="4">
    <location>
        <begin position="1472"/>
        <end position="1481"/>
    </location>
</feature>
<feature type="compositionally biased region" description="Low complexity" evidence="4">
    <location>
        <begin position="2111"/>
        <end position="2127"/>
    </location>
</feature>
<dbReference type="KEGG" id="mis:MICPUN_61771"/>
<dbReference type="Proteomes" id="UP000002009">
    <property type="component" value="Chromosome 10"/>
</dbReference>
<feature type="compositionally biased region" description="Gly residues" evidence="4">
    <location>
        <begin position="1854"/>
        <end position="1866"/>
    </location>
</feature>
<dbReference type="eggNOG" id="KOG3689">
    <property type="taxonomic scope" value="Eukaryota"/>
</dbReference>
<feature type="compositionally biased region" description="Gly residues" evidence="4">
    <location>
        <begin position="2407"/>
        <end position="2423"/>
    </location>
</feature>
<dbReference type="InParanoid" id="C1FI67"/>
<evidence type="ECO:0000256" key="3">
    <source>
        <dbReference type="RuleBase" id="RU363067"/>
    </source>
</evidence>
<feature type="domain" description="PDEase" evidence="5">
    <location>
        <begin position="2280"/>
        <end position="2685"/>
    </location>
</feature>
<protein>
    <recommendedName>
        <fullName evidence="3">Phosphodiesterase</fullName>
        <ecNumber evidence="3">3.1.4.-</ecNumber>
    </recommendedName>
</protein>
<dbReference type="SUPFAM" id="SSF55073">
    <property type="entry name" value="Nucleotide cyclase"/>
    <property type="match status" value="2"/>
</dbReference>
<dbReference type="EC" id="3.1.4.-" evidence="3"/>
<dbReference type="PANTHER" id="PTHR11347">
    <property type="entry name" value="CYCLIC NUCLEOTIDE PHOSPHODIESTERASE"/>
    <property type="match status" value="1"/>
</dbReference>
<dbReference type="GO" id="GO:0007165">
    <property type="term" value="P:signal transduction"/>
    <property type="evidence" value="ECO:0007669"/>
    <property type="project" value="InterPro"/>
</dbReference>
<feature type="region of interest" description="Disordered" evidence="4">
    <location>
        <begin position="683"/>
        <end position="721"/>
    </location>
</feature>
<feature type="region of interest" description="Disordered" evidence="4">
    <location>
        <begin position="1472"/>
        <end position="1501"/>
    </location>
</feature>
<evidence type="ECO:0000259" key="5">
    <source>
        <dbReference type="PROSITE" id="PS51845"/>
    </source>
</evidence>
<feature type="compositionally biased region" description="Acidic residues" evidence="4">
    <location>
        <begin position="2233"/>
        <end position="2250"/>
    </location>
</feature>
<dbReference type="OrthoDB" id="676979at2759"/>
<evidence type="ECO:0000256" key="4">
    <source>
        <dbReference type="SAM" id="MobiDB-lite"/>
    </source>
</evidence>
<feature type="compositionally biased region" description="Basic and acidic residues" evidence="4">
    <location>
        <begin position="1660"/>
        <end position="1669"/>
    </location>
</feature>
<organism evidence="6 7">
    <name type="scientific">Micromonas commoda (strain RCC299 / NOUM17 / CCMP2709)</name>
    <name type="common">Picoplanktonic green alga</name>
    <dbReference type="NCBI Taxonomy" id="296587"/>
    <lineage>
        <taxon>Eukaryota</taxon>
        <taxon>Viridiplantae</taxon>
        <taxon>Chlorophyta</taxon>
        <taxon>Mamiellophyceae</taxon>
        <taxon>Mamiellales</taxon>
        <taxon>Mamiellaceae</taxon>
        <taxon>Micromonas</taxon>
    </lineage>
</organism>
<feature type="compositionally biased region" description="Polar residues" evidence="4">
    <location>
        <begin position="1869"/>
        <end position="1881"/>
    </location>
</feature>
<dbReference type="GO" id="GO:0046872">
    <property type="term" value="F:metal ion binding"/>
    <property type="evidence" value="ECO:0007669"/>
    <property type="project" value="UniProtKB-KW"/>
</dbReference>
<evidence type="ECO:0000256" key="2">
    <source>
        <dbReference type="ARBA" id="ARBA00022801"/>
    </source>
</evidence>
<feature type="region of interest" description="Disordered" evidence="4">
    <location>
        <begin position="2388"/>
        <end position="2425"/>
    </location>
</feature>
<feature type="compositionally biased region" description="Low complexity" evidence="4">
    <location>
        <begin position="2091"/>
        <end position="2103"/>
    </location>
</feature>
<evidence type="ECO:0000313" key="6">
    <source>
        <dbReference type="EMBL" id="ACO69941.1"/>
    </source>
</evidence>
<feature type="compositionally biased region" description="Acidic residues" evidence="4">
    <location>
        <begin position="1803"/>
        <end position="1815"/>
    </location>
</feature>
<comment type="cofactor">
    <cofactor evidence="3">
        <name>a divalent metal cation</name>
        <dbReference type="ChEBI" id="CHEBI:60240"/>
    </cofactor>
    <text evidence="3">Binds 2 divalent metal cations per subunit. Site 1 may preferentially bind zinc ions, while site 2 has a preference for magnesium and/or manganese ions.</text>
</comment>